<dbReference type="eggNOG" id="COG1175">
    <property type="taxonomic scope" value="Bacteria"/>
</dbReference>
<feature type="transmembrane region" description="Helical" evidence="7">
    <location>
        <begin position="103"/>
        <end position="133"/>
    </location>
</feature>
<dbReference type="STRING" id="1033810.HLPCO_000011"/>
<evidence type="ECO:0000256" key="5">
    <source>
        <dbReference type="ARBA" id="ARBA00022989"/>
    </source>
</evidence>
<organism evidence="9 10">
    <name type="scientific">Haloplasma contractile SSD-17B</name>
    <dbReference type="NCBI Taxonomy" id="1033810"/>
    <lineage>
        <taxon>Bacteria</taxon>
        <taxon>Bacillati</taxon>
        <taxon>Mycoplasmatota</taxon>
        <taxon>Mollicutes</taxon>
        <taxon>Haloplasmatales</taxon>
        <taxon>Haloplasmataceae</taxon>
        <taxon>Haloplasma</taxon>
    </lineage>
</organism>
<evidence type="ECO:0000313" key="9">
    <source>
        <dbReference type="EMBL" id="ERJ13360.1"/>
    </source>
</evidence>
<dbReference type="AlphaFoldDB" id="U2FKN7"/>
<dbReference type="PANTHER" id="PTHR30193:SF41">
    <property type="entry name" value="DIACETYLCHITOBIOSE UPTAKE SYSTEM PERMEASE PROTEIN NGCF"/>
    <property type="match status" value="1"/>
</dbReference>
<dbReference type="RefSeq" id="WP_008826533.1">
    <property type="nucleotide sequence ID" value="NZ_AFNU02000001.1"/>
</dbReference>
<keyword evidence="5 7" id="KW-1133">Transmembrane helix</keyword>
<keyword evidence="4 7" id="KW-0812">Transmembrane</keyword>
<dbReference type="Proteomes" id="UP000005707">
    <property type="component" value="Unassembled WGS sequence"/>
</dbReference>
<keyword evidence="6 7" id="KW-0472">Membrane</keyword>
<dbReference type="CDD" id="cd06261">
    <property type="entry name" value="TM_PBP2"/>
    <property type="match status" value="1"/>
</dbReference>
<dbReference type="SUPFAM" id="SSF161098">
    <property type="entry name" value="MetI-like"/>
    <property type="match status" value="1"/>
</dbReference>
<keyword evidence="2 7" id="KW-0813">Transport</keyword>
<accession>U2FKN7</accession>
<sequence length="288" mass="32351">MRSYKRVYFLFIAPVLIAFTLFMIIPFLLSIYYSFTDWRGIEFTASITGIDNYKRILTDEGFIRAFWFTFKFSIINILAVNSIAFLLAFILTRKIRGKDIFRTIFFIPNLIGGLILGYIWQFIFNGIILPFFYLGKFGITSEIGLNSDPKFGFWGLVVLSAWQMAGYMMVIYIAAIQNIPKELVEASDIDGATLGQKIRHIVIPLIMPAVTISLFLTASNSFKLFDQNLALTEGGPAGKTEMLALSIYNAGGTGRYGLAQAQAIVFFVLVSLITLIQVGISKRKEVEA</sequence>
<keyword evidence="10" id="KW-1185">Reference proteome</keyword>
<comment type="subcellular location">
    <subcellularLocation>
        <location evidence="1 7">Cell membrane</location>
        <topology evidence="1 7">Multi-pass membrane protein</topology>
    </subcellularLocation>
</comment>
<dbReference type="Pfam" id="PF00528">
    <property type="entry name" value="BPD_transp_1"/>
    <property type="match status" value="1"/>
</dbReference>
<dbReference type="FunCoup" id="U2FKN7">
    <property type="interactions" value="66"/>
</dbReference>
<feature type="transmembrane region" description="Helical" evidence="7">
    <location>
        <begin position="153"/>
        <end position="175"/>
    </location>
</feature>
<reference evidence="9 10" key="2">
    <citation type="journal article" date="2013" name="PLoS ONE">
        <title>INDIGO - INtegrated Data Warehouse of MIcrobial GenOmes with Examples from the Red Sea Extremophiles.</title>
        <authorList>
            <person name="Alam I."/>
            <person name="Antunes A."/>
            <person name="Kamau A.A."/>
            <person name="Ba Alawi W."/>
            <person name="Kalkatawi M."/>
            <person name="Stingl U."/>
            <person name="Bajic V.B."/>
        </authorList>
    </citation>
    <scope>NUCLEOTIDE SEQUENCE [LARGE SCALE GENOMIC DNA]</scope>
    <source>
        <strain evidence="9 10">SSD-17B</strain>
    </source>
</reference>
<dbReference type="OrthoDB" id="9786413at2"/>
<name>U2FKN7_9MOLU</name>
<feature type="transmembrane region" description="Helical" evidence="7">
    <location>
        <begin position="7"/>
        <end position="33"/>
    </location>
</feature>
<evidence type="ECO:0000256" key="1">
    <source>
        <dbReference type="ARBA" id="ARBA00004651"/>
    </source>
</evidence>
<feature type="transmembrane region" description="Helical" evidence="7">
    <location>
        <begin position="65"/>
        <end position="91"/>
    </location>
</feature>
<evidence type="ECO:0000256" key="4">
    <source>
        <dbReference type="ARBA" id="ARBA00022692"/>
    </source>
</evidence>
<dbReference type="PANTHER" id="PTHR30193">
    <property type="entry name" value="ABC TRANSPORTER PERMEASE PROTEIN"/>
    <property type="match status" value="1"/>
</dbReference>
<evidence type="ECO:0000256" key="2">
    <source>
        <dbReference type="ARBA" id="ARBA00022448"/>
    </source>
</evidence>
<keyword evidence="9" id="KW-0762">Sugar transport</keyword>
<dbReference type="InterPro" id="IPR000515">
    <property type="entry name" value="MetI-like"/>
</dbReference>
<dbReference type="GO" id="GO:0005886">
    <property type="term" value="C:plasma membrane"/>
    <property type="evidence" value="ECO:0007669"/>
    <property type="project" value="UniProtKB-SubCell"/>
</dbReference>
<protein>
    <submittedName>
        <fullName evidence="9">ABC-type sugar transport system permease component protein</fullName>
    </submittedName>
</protein>
<dbReference type="PROSITE" id="PS50928">
    <property type="entry name" value="ABC_TM1"/>
    <property type="match status" value="1"/>
</dbReference>
<dbReference type="InterPro" id="IPR051393">
    <property type="entry name" value="ABC_transporter_permease"/>
</dbReference>
<dbReference type="Gene3D" id="1.10.3720.10">
    <property type="entry name" value="MetI-like"/>
    <property type="match status" value="1"/>
</dbReference>
<evidence type="ECO:0000256" key="7">
    <source>
        <dbReference type="RuleBase" id="RU363032"/>
    </source>
</evidence>
<dbReference type="InParanoid" id="U2FKN7"/>
<evidence type="ECO:0000313" key="10">
    <source>
        <dbReference type="Proteomes" id="UP000005707"/>
    </source>
</evidence>
<dbReference type="GO" id="GO:0055085">
    <property type="term" value="P:transmembrane transport"/>
    <property type="evidence" value="ECO:0007669"/>
    <property type="project" value="InterPro"/>
</dbReference>
<feature type="transmembrane region" description="Helical" evidence="7">
    <location>
        <begin position="201"/>
        <end position="222"/>
    </location>
</feature>
<feature type="domain" description="ABC transmembrane type-1" evidence="8">
    <location>
        <begin position="66"/>
        <end position="277"/>
    </location>
</feature>
<comment type="caution">
    <text evidence="9">The sequence shown here is derived from an EMBL/GenBank/DDBJ whole genome shotgun (WGS) entry which is preliminary data.</text>
</comment>
<proteinExistence type="inferred from homology"/>
<gene>
    <name evidence="9" type="ORF">HLPCO_000011</name>
</gene>
<dbReference type="EMBL" id="AFNU02000001">
    <property type="protein sequence ID" value="ERJ13360.1"/>
    <property type="molecule type" value="Genomic_DNA"/>
</dbReference>
<reference evidence="9 10" key="1">
    <citation type="journal article" date="2011" name="J. Bacteriol.">
        <title>Genome sequence of Haloplasma contractile, an unusual contractile bacterium from a deep-sea anoxic brine lake.</title>
        <authorList>
            <person name="Antunes A."/>
            <person name="Alam I."/>
            <person name="El Dorry H."/>
            <person name="Siam R."/>
            <person name="Robertson A."/>
            <person name="Bajic V.B."/>
            <person name="Stingl U."/>
        </authorList>
    </citation>
    <scope>NUCLEOTIDE SEQUENCE [LARGE SCALE GENOMIC DNA]</scope>
    <source>
        <strain evidence="9 10">SSD-17B</strain>
    </source>
</reference>
<keyword evidence="3" id="KW-1003">Cell membrane</keyword>
<evidence type="ECO:0000256" key="3">
    <source>
        <dbReference type="ARBA" id="ARBA00022475"/>
    </source>
</evidence>
<evidence type="ECO:0000256" key="6">
    <source>
        <dbReference type="ARBA" id="ARBA00023136"/>
    </source>
</evidence>
<dbReference type="InterPro" id="IPR035906">
    <property type="entry name" value="MetI-like_sf"/>
</dbReference>
<evidence type="ECO:0000259" key="8">
    <source>
        <dbReference type="PROSITE" id="PS50928"/>
    </source>
</evidence>
<feature type="transmembrane region" description="Helical" evidence="7">
    <location>
        <begin position="261"/>
        <end position="280"/>
    </location>
</feature>
<comment type="similarity">
    <text evidence="7">Belongs to the binding-protein-dependent transport system permease family.</text>
</comment>